<keyword evidence="1" id="KW-1133">Transmembrane helix</keyword>
<name>A0A1A9UEF9_GLOAU</name>
<dbReference type="Proteomes" id="UP000078200">
    <property type="component" value="Unassembled WGS sequence"/>
</dbReference>
<reference evidence="2" key="1">
    <citation type="submission" date="2020-05" db="UniProtKB">
        <authorList>
            <consortium name="EnsemblMetazoa"/>
        </authorList>
    </citation>
    <scope>IDENTIFICATION</scope>
    <source>
        <strain evidence="2">TTRI</strain>
    </source>
</reference>
<proteinExistence type="predicted"/>
<protein>
    <submittedName>
        <fullName evidence="2">Uncharacterized protein</fullName>
    </submittedName>
</protein>
<keyword evidence="3" id="KW-1185">Reference proteome</keyword>
<feature type="transmembrane region" description="Helical" evidence="1">
    <location>
        <begin position="28"/>
        <end position="49"/>
    </location>
</feature>
<dbReference type="EnsemblMetazoa" id="GAUT002099-RA">
    <property type="protein sequence ID" value="GAUT002099-PA"/>
    <property type="gene ID" value="GAUT002099"/>
</dbReference>
<sequence>MVQTDGCDVWTGGSWDSYPFRFRGAADYLGLITAHCIASGAILNIFEFLMNFYDVKLIIDIFFVGEWFRNANGVLNTHHYLNTFGVLIALTSVSQLNYSEYRPPTIFYMLTYLNSSSSLKVASPQLSKISDGEFCAAIFKLIKRLNTIS</sequence>
<evidence type="ECO:0000313" key="3">
    <source>
        <dbReference type="Proteomes" id="UP000078200"/>
    </source>
</evidence>
<organism evidence="2 3">
    <name type="scientific">Glossina austeni</name>
    <name type="common">Savannah tsetse fly</name>
    <dbReference type="NCBI Taxonomy" id="7395"/>
    <lineage>
        <taxon>Eukaryota</taxon>
        <taxon>Metazoa</taxon>
        <taxon>Ecdysozoa</taxon>
        <taxon>Arthropoda</taxon>
        <taxon>Hexapoda</taxon>
        <taxon>Insecta</taxon>
        <taxon>Pterygota</taxon>
        <taxon>Neoptera</taxon>
        <taxon>Endopterygota</taxon>
        <taxon>Diptera</taxon>
        <taxon>Brachycera</taxon>
        <taxon>Muscomorpha</taxon>
        <taxon>Hippoboscoidea</taxon>
        <taxon>Glossinidae</taxon>
        <taxon>Glossina</taxon>
    </lineage>
</organism>
<keyword evidence="1" id="KW-0812">Transmembrane</keyword>
<evidence type="ECO:0000256" key="1">
    <source>
        <dbReference type="SAM" id="Phobius"/>
    </source>
</evidence>
<evidence type="ECO:0000313" key="2">
    <source>
        <dbReference type="EnsemblMetazoa" id="GAUT002099-PA"/>
    </source>
</evidence>
<dbReference type="VEuPathDB" id="VectorBase:GAUT002099"/>
<dbReference type="AlphaFoldDB" id="A0A1A9UEF9"/>
<keyword evidence="1" id="KW-0472">Membrane</keyword>
<accession>A0A1A9UEF9</accession>